<dbReference type="SUPFAM" id="SSF53067">
    <property type="entry name" value="Actin-like ATPase domain"/>
    <property type="match status" value="2"/>
</dbReference>
<dbReference type="Gene3D" id="3.30.420.40">
    <property type="match status" value="2"/>
</dbReference>
<evidence type="ECO:0000256" key="1">
    <source>
        <dbReference type="ARBA" id="ARBA00022490"/>
    </source>
</evidence>
<gene>
    <name evidence="8 10" type="primary">tsaD</name>
    <name evidence="10" type="ORF">HTY61_16230</name>
</gene>
<dbReference type="PRINTS" id="PR00789">
    <property type="entry name" value="OSIALOPTASE"/>
</dbReference>
<evidence type="ECO:0000256" key="5">
    <source>
        <dbReference type="ARBA" id="ARBA00023004"/>
    </source>
</evidence>
<feature type="binding site" evidence="8">
    <location>
        <position position="284"/>
    </location>
    <ligand>
        <name>substrate</name>
    </ligand>
</feature>
<keyword evidence="5 8" id="KW-0408">Iron</keyword>
<name>A0A6N1VG23_9HYPH</name>
<dbReference type="Proteomes" id="UP000509367">
    <property type="component" value="Chromosome"/>
</dbReference>
<dbReference type="Pfam" id="PF00814">
    <property type="entry name" value="TsaD"/>
    <property type="match status" value="1"/>
</dbReference>
<organism evidence="10 11">
    <name type="scientific">Oricola thermophila</name>
    <dbReference type="NCBI Taxonomy" id="2742145"/>
    <lineage>
        <taxon>Bacteria</taxon>
        <taxon>Pseudomonadati</taxon>
        <taxon>Pseudomonadota</taxon>
        <taxon>Alphaproteobacteria</taxon>
        <taxon>Hyphomicrobiales</taxon>
        <taxon>Ahrensiaceae</taxon>
        <taxon>Oricola</taxon>
    </lineage>
</organism>
<feature type="binding site" evidence="8">
    <location>
        <position position="172"/>
    </location>
    <ligand>
        <name>substrate</name>
    </ligand>
</feature>
<reference evidence="10 11" key="1">
    <citation type="submission" date="2020-06" db="EMBL/GenBank/DDBJ databases">
        <title>Oricola thermophila sp. nov. isolated from a tidal sediments.</title>
        <authorList>
            <person name="Kwon K.K."/>
            <person name="Yang S.-H."/>
            <person name="Park M.-J."/>
        </authorList>
    </citation>
    <scope>NUCLEOTIDE SEQUENCE [LARGE SCALE GENOMIC DNA]</scope>
    <source>
        <strain evidence="10 11">MEBiC13590</strain>
    </source>
</reference>
<dbReference type="GO" id="GO:0005737">
    <property type="term" value="C:cytoplasm"/>
    <property type="evidence" value="ECO:0007669"/>
    <property type="project" value="UniProtKB-SubCell"/>
</dbReference>
<feature type="binding site" evidence="8">
    <location>
        <position position="312"/>
    </location>
    <ligand>
        <name>Fe cation</name>
        <dbReference type="ChEBI" id="CHEBI:24875"/>
    </ligand>
</feature>
<keyword evidence="11" id="KW-1185">Reference proteome</keyword>
<dbReference type="PANTHER" id="PTHR11735:SF6">
    <property type="entry name" value="TRNA N6-ADENOSINE THREONYLCARBAMOYLTRANSFERASE, MITOCHONDRIAL"/>
    <property type="match status" value="1"/>
</dbReference>
<dbReference type="GO" id="GO:0005506">
    <property type="term" value="F:iron ion binding"/>
    <property type="evidence" value="ECO:0007669"/>
    <property type="project" value="UniProtKB-UniRule"/>
</dbReference>
<dbReference type="FunFam" id="3.30.420.40:FF:000040">
    <property type="entry name" value="tRNA N6-adenosine threonylcarbamoyltransferase"/>
    <property type="match status" value="1"/>
</dbReference>
<evidence type="ECO:0000256" key="6">
    <source>
        <dbReference type="ARBA" id="ARBA00023315"/>
    </source>
</evidence>
<sequence length="360" mass="37298">MTTVLGIETSCDETAAAVVRRAGPGAPGEILSNVVYSQIDDHAAYGGVVPEIAARAHVEALDSIIARALAEAGTTFGDIDAVAVTAGPGLIGGLMVGVMTAKAICAAKSLPLVAVNHLEGHALTPRLTDGIGFPYLLLLVSGGHTQIVLVRGLGDYARWGTTIDDALGEAFDKTAKLLALPYPGGPAVEREAAKGDPKRFALPRPMKGEDRLDFSFSGLKTAVRREATALAPLTDRDVADLCASFQAAVTDTLADRVERALARYRAEVADGPADFVVAGGVAANAAIRAMLAETCERHGFTLHAPPLNLCSDNAVMIAWAGLEHFDGGETSGLDFAPRSRWPLDADAEALIGGGKRGAKA</sequence>
<evidence type="ECO:0000256" key="3">
    <source>
        <dbReference type="ARBA" id="ARBA00022694"/>
    </source>
</evidence>
<proteinExistence type="inferred from homology"/>
<dbReference type="RefSeq" id="WP_175277777.1">
    <property type="nucleotide sequence ID" value="NZ_CP054836.1"/>
</dbReference>
<evidence type="ECO:0000313" key="10">
    <source>
        <dbReference type="EMBL" id="QKV19886.1"/>
    </source>
</evidence>
<protein>
    <recommendedName>
        <fullName evidence="8">tRNA N6-adenosine threonylcarbamoyltransferase</fullName>
        <ecNumber evidence="8">2.3.1.234</ecNumber>
    </recommendedName>
    <alternativeName>
        <fullName evidence="8">N6-L-threonylcarbamoyladenine synthase</fullName>
        <shortName evidence="8">t(6)A synthase</shortName>
    </alternativeName>
    <alternativeName>
        <fullName evidence="8">t(6)A37 threonylcarbamoyladenosine biosynthesis protein TsaD</fullName>
    </alternativeName>
    <alternativeName>
        <fullName evidence="8">tRNA threonylcarbamoyladenosine biosynthesis protein TsaD</fullName>
    </alternativeName>
</protein>
<feature type="binding site" evidence="8">
    <location>
        <position position="189"/>
    </location>
    <ligand>
        <name>substrate</name>
    </ligand>
</feature>
<comment type="subcellular location">
    <subcellularLocation>
        <location evidence="8">Cytoplasm</location>
    </subcellularLocation>
</comment>
<dbReference type="PANTHER" id="PTHR11735">
    <property type="entry name" value="TRNA N6-ADENOSINE THREONYLCARBAMOYLTRANSFERASE"/>
    <property type="match status" value="1"/>
</dbReference>
<dbReference type="KEGG" id="orm:HTY61_16230"/>
<dbReference type="FunFam" id="3.30.420.40:FF:000012">
    <property type="entry name" value="tRNA N6-adenosine threonylcarbamoyltransferase"/>
    <property type="match status" value="1"/>
</dbReference>
<comment type="function">
    <text evidence="8">Required for the formation of a threonylcarbamoyl group on adenosine at position 37 (t(6)A37) in tRNAs that read codons beginning with adenine. Is involved in the transfer of the threonylcarbamoyl moiety of threonylcarbamoyl-AMP (TC-AMP) to the N6 group of A37, together with TsaE and TsaB. TsaD likely plays a direct catalytic role in this reaction.</text>
</comment>
<dbReference type="HAMAP" id="MF_01445">
    <property type="entry name" value="TsaD"/>
    <property type="match status" value="1"/>
</dbReference>
<dbReference type="InterPro" id="IPR000905">
    <property type="entry name" value="Gcp-like_dom"/>
</dbReference>
<dbReference type="EMBL" id="CP054836">
    <property type="protein sequence ID" value="QKV19886.1"/>
    <property type="molecule type" value="Genomic_DNA"/>
</dbReference>
<keyword evidence="1 8" id="KW-0963">Cytoplasm</keyword>
<dbReference type="GO" id="GO:0002949">
    <property type="term" value="P:tRNA threonylcarbamoyladenosine modification"/>
    <property type="evidence" value="ECO:0007669"/>
    <property type="project" value="UniProtKB-UniRule"/>
</dbReference>
<comment type="catalytic activity">
    <reaction evidence="7 8">
        <text>L-threonylcarbamoyladenylate + adenosine(37) in tRNA = N(6)-L-threonylcarbamoyladenosine(37) in tRNA + AMP + H(+)</text>
        <dbReference type="Rhea" id="RHEA:37059"/>
        <dbReference type="Rhea" id="RHEA-COMP:10162"/>
        <dbReference type="Rhea" id="RHEA-COMP:10163"/>
        <dbReference type="ChEBI" id="CHEBI:15378"/>
        <dbReference type="ChEBI" id="CHEBI:73682"/>
        <dbReference type="ChEBI" id="CHEBI:74411"/>
        <dbReference type="ChEBI" id="CHEBI:74418"/>
        <dbReference type="ChEBI" id="CHEBI:456215"/>
        <dbReference type="EC" id="2.3.1.234"/>
    </reaction>
</comment>
<evidence type="ECO:0000256" key="8">
    <source>
        <dbReference type="HAMAP-Rule" id="MF_01445"/>
    </source>
</evidence>
<evidence type="ECO:0000256" key="2">
    <source>
        <dbReference type="ARBA" id="ARBA00022679"/>
    </source>
</evidence>
<dbReference type="InterPro" id="IPR043129">
    <property type="entry name" value="ATPase_NBD"/>
</dbReference>
<feature type="domain" description="Gcp-like" evidence="9">
    <location>
        <begin position="29"/>
        <end position="319"/>
    </location>
</feature>
<dbReference type="InterPro" id="IPR022450">
    <property type="entry name" value="TsaD"/>
</dbReference>
<evidence type="ECO:0000256" key="4">
    <source>
        <dbReference type="ARBA" id="ARBA00022723"/>
    </source>
</evidence>
<accession>A0A6N1VG23</accession>
<dbReference type="CDD" id="cd24133">
    <property type="entry name" value="ASKHA_NBD_TsaD_bac"/>
    <property type="match status" value="1"/>
</dbReference>
<evidence type="ECO:0000313" key="11">
    <source>
        <dbReference type="Proteomes" id="UP000509367"/>
    </source>
</evidence>
<feature type="binding site" evidence="8">
    <location>
        <begin position="139"/>
        <end position="143"/>
    </location>
    <ligand>
        <name>substrate</name>
    </ligand>
</feature>
<feature type="binding site" evidence="8">
    <location>
        <position position="121"/>
    </location>
    <ligand>
        <name>Fe cation</name>
        <dbReference type="ChEBI" id="CHEBI:24875"/>
    </ligand>
</feature>
<keyword evidence="3 8" id="KW-0819">tRNA processing</keyword>
<feature type="binding site" evidence="8">
    <location>
        <position position="117"/>
    </location>
    <ligand>
        <name>Fe cation</name>
        <dbReference type="ChEBI" id="CHEBI:24875"/>
    </ligand>
</feature>
<keyword evidence="6 8" id="KW-0012">Acyltransferase</keyword>
<feature type="binding site" evidence="8">
    <location>
        <position position="185"/>
    </location>
    <ligand>
        <name>substrate</name>
    </ligand>
</feature>
<dbReference type="GO" id="GO:0061711">
    <property type="term" value="F:tRNA N(6)-L-threonylcarbamoyladenine synthase activity"/>
    <property type="evidence" value="ECO:0007669"/>
    <property type="project" value="UniProtKB-EC"/>
</dbReference>
<dbReference type="NCBIfam" id="TIGR00329">
    <property type="entry name" value="gcp_kae1"/>
    <property type="match status" value="1"/>
</dbReference>
<dbReference type="AlphaFoldDB" id="A0A6N1VG23"/>
<comment type="cofactor">
    <cofactor evidence="8">
        <name>Fe(2+)</name>
        <dbReference type="ChEBI" id="CHEBI:29033"/>
    </cofactor>
    <text evidence="8">Binds 1 Fe(2+) ion per subunit.</text>
</comment>
<keyword evidence="4 8" id="KW-0479">Metal-binding</keyword>
<dbReference type="InterPro" id="IPR017861">
    <property type="entry name" value="KAE1/TsaD"/>
</dbReference>
<dbReference type="EC" id="2.3.1.234" evidence="8"/>
<keyword evidence="2 8" id="KW-0808">Transferase</keyword>
<dbReference type="NCBIfam" id="TIGR03723">
    <property type="entry name" value="T6A_TsaD_YgjD"/>
    <property type="match status" value="1"/>
</dbReference>
<comment type="similarity">
    <text evidence="8">Belongs to the KAE1 / TsaD family.</text>
</comment>
<evidence type="ECO:0000256" key="7">
    <source>
        <dbReference type="ARBA" id="ARBA00048117"/>
    </source>
</evidence>
<evidence type="ECO:0000259" key="9">
    <source>
        <dbReference type="Pfam" id="PF00814"/>
    </source>
</evidence>